<evidence type="ECO:0000313" key="3">
    <source>
        <dbReference type="Proteomes" id="UP000199112"/>
    </source>
</evidence>
<dbReference type="InterPro" id="IPR055985">
    <property type="entry name" value="DUF7563"/>
</dbReference>
<accession>A0A1H6FXU6</accession>
<name>A0A1H6FXU6_9EURY</name>
<evidence type="ECO:0000313" key="2">
    <source>
        <dbReference type="EMBL" id="SEH14624.1"/>
    </source>
</evidence>
<gene>
    <name evidence="2" type="ORF">SAMN04487967_1691</name>
</gene>
<dbReference type="Pfam" id="PF24444">
    <property type="entry name" value="DUF7563"/>
    <property type="match status" value="1"/>
</dbReference>
<reference evidence="3" key="1">
    <citation type="submission" date="2016-10" db="EMBL/GenBank/DDBJ databases">
        <authorList>
            <person name="Varghese N."/>
            <person name="Submissions S."/>
        </authorList>
    </citation>
    <scope>NUCLEOTIDE SEQUENCE [LARGE SCALE GENOMIC DNA]</scope>
    <source>
        <strain evidence="3">CGMCC 1.8981</strain>
    </source>
</reference>
<proteinExistence type="predicted"/>
<dbReference type="EMBL" id="FNWL01000002">
    <property type="protein sequence ID" value="SEH14624.1"/>
    <property type="molecule type" value="Genomic_DNA"/>
</dbReference>
<dbReference type="Proteomes" id="UP000199112">
    <property type="component" value="Unassembled WGS sequence"/>
</dbReference>
<feature type="region of interest" description="Disordered" evidence="1">
    <location>
        <begin position="54"/>
        <end position="77"/>
    </location>
</feature>
<sequence>MTTAPWPSTGTESTCRHCGSYVTDQFGRVFGDGDDRVHRCRHCDSYRRIQRGSAAGIAVGVPDPETTPGHHGGGSDV</sequence>
<evidence type="ECO:0008006" key="4">
    <source>
        <dbReference type="Google" id="ProtNLM"/>
    </source>
</evidence>
<dbReference type="AlphaFoldDB" id="A0A1H6FXU6"/>
<organism evidence="2 3">
    <name type="scientific">Natronorubrum sediminis</name>
    <dbReference type="NCBI Taxonomy" id="640943"/>
    <lineage>
        <taxon>Archaea</taxon>
        <taxon>Methanobacteriati</taxon>
        <taxon>Methanobacteriota</taxon>
        <taxon>Stenosarchaea group</taxon>
        <taxon>Halobacteria</taxon>
        <taxon>Halobacteriales</taxon>
        <taxon>Natrialbaceae</taxon>
        <taxon>Natronorubrum</taxon>
    </lineage>
</organism>
<protein>
    <recommendedName>
        <fullName evidence="4">Small CPxCG-related zinc finger protein</fullName>
    </recommendedName>
</protein>
<evidence type="ECO:0000256" key="1">
    <source>
        <dbReference type="SAM" id="MobiDB-lite"/>
    </source>
</evidence>
<keyword evidence="3" id="KW-1185">Reference proteome</keyword>